<feature type="compositionally biased region" description="Basic and acidic residues" evidence="8">
    <location>
        <begin position="75"/>
        <end position="97"/>
    </location>
</feature>
<keyword evidence="5 9" id="KW-1133">Transmembrane helix</keyword>
<feature type="transmembrane region" description="Helical" evidence="9">
    <location>
        <begin position="522"/>
        <end position="539"/>
    </location>
</feature>
<dbReference type="GO" id="GO:0008519">
    <property type="term" value="F:ammonium channel activity"/>
    <property type="evidence" value="ECO:0007669"/>
    <property type="project" value="InterPro"/>
</dbReference>
<feature type="transmembrane region" description="Helical" evidence="9">
    <location>
        <begin position="545"/>
        <end position="563"/>
    </location>
</feature>
<feature type="transmembrane region" description="Helical" evidence="9">
    <location>
        <begin position="349"/>
        <end position="368"/>
    </location>
</feature>
<gene>
    <name evidence="12" type="ORF">BWK73_04170</name>
</gene>
<evidence type="ECO:0000256" key="4">
    <source>
        <dbReference type="ARBA" id="ARBA00022692"/>
    </source>
</evidence>
<feature type="domain" description="Ammonium transporter AmtB-like" evidence="11">
    <location>
        <begin position="258"/>
        <end position="637"/>
    </location>
</feature>
<feature type="transmembrane region" description="Helical" evidence="9">
    <location>
        <begin position="296"/>
        <end position="316"/>
    </location>
</feature>
<reference evidence="12 13" key="1">
    <citation type="submission" date="2017-01" db="EMBL/GenBank/DDBJ databases">
        <title>Novel large sulfur bacteria in the metagenomes of groundwater-fed chemosynthetic microbial mats in the Lake Huron basin.</title>
        <authorList>
            <person name="Sharrar A.M."/>
            <person name="Flood B.E."/>
            <person name="Bailey J.V."/>
            <person name="Jones D.S."/>
            <person name="Biddanda B."/>
            <person name="Ruberg S.A."/>
            <person name="Marcus D.N."/>
            <person name="Dick G.J."/>
        </authorList>
    </citation>
    <scope>NUCLEOTIDE SEQUENCE [LARGE SCALE GENOMIC DNA]</scope>
    <source>
        <strain evidence="12">A8</strain>
    </source>
</reference>
<feature type="transmembrane region" description="Helical" evidence="9">
    <location>
        <begin position="489"/>
        <end position="510"/>
    </location>
</feature>
<feature type="transmembrane region" description="Helical" evidence="9">
    <location>
        <begin position="417"/>
        <end position="436"/>
    </location>
</feature>
<organism evidence="12 13">
    <name type="scientific">Thiothrix lacustris</name>
    <dbReference type="NCBI Taxonomy" id="525917"/>
    <lineage>
        <taxon>Bacteria</taxon>
        <taxon>Pseudomonadati</taxon>
        <taxon>Pseudomonadota</taxon>
        <taxon>Gammaproteobacteria</taxon>
        <taxon>Thiotrichales</taxon>
        <taxon>Thiotrichaceae</taxon>
        <taxon>Thiothrix</taxon>
    </lineage>
</organism>
<keyword evidence="6 9" id="KW-0472">Membrane</keyword>
<feature type="region of interest" description="Disordered" evidence="8">
    <location>
        <begin position="35"/>
        <end position="111"/>
    </location>
</feature>
<keyword evidence="4 9" id="KW-0812">Transmembrane</keyword>
<dbReference type="AlphaFoldDB" id="A0A1Y1QY90"/>
<dbReference type="SUPFAM" id="SSF111352">
    <property type="entry name" value="Ammonium transporter"/>
    <property type="match status" value="1"/>
</dbReference>
<proteinExistence type="inferred from homology"/>
<evidence type="ECO:0000313" key="12">
    <source>
        <dbReference type="EMBL" id="OQX16399.1"/>
    </source>
</evidence>
<sequence length="646" mass="70355">MSPQQMFPKILLFMLTFTVVLLLASSGWVHAANDDASDADATSSSKEPEQSSREEAPTKNDAKNSQEDEDAPTESDAKNKDMPTEEEDKGDKADEPQSKANTEAKAQVTSQIEDSMANIELIHSTLESLRAEIANSKESANLNRSNVQTIKSGLDLIDNKLKEAYSGLDDSRSSIATNTADITKIKQEVLSLLRDVRANATEMQTQKSLIEDNSIRMYELLIQVTAISDRLDKLIKGIDDANPVQDVKKAINIDLNRLWMLLSIVLVFFAPLAFVLSGNREQRKPLPDGTGQQQGMVLACLGVFLGYFVIGFGLMYGTTVSGWFGLASYLLDGTEALTKLHPAFNFAEFVMYQTGFVMLAALIVYLAVGRYFSSTAHMMLALFVGAILIPIFGHWVWSSYFIPGNKGWLETIGFVDQAGATTINSVAAWFALVLVWKLGKRPNHLEDEVDEHNADEPVYSSSTTQLLWLSWLGFTTGTLPISSEQISNVMLNVGLAASAGGMAAFLHYVFFYTDKGRIARGLGGFVSGLVAIAACAQSVTFAEAVMIGASAGLLQNVAFNLLHKHFLTKAWQTQAVYLVAIHGVAGAWGTLCFALLGTEGNFSAPNWIQLVIQFQGIAAALAYSIVLANIVLVLFALDKRLLKVTV</sequence>
<dbReference type="PANTHER" id="PTHR11730">
    <property type="entry name" value="AMMONIUM TRANSPORTER"/>
    <property type="match status" value="1"/>
</dbReference>
<evidence type="ECO:0000256" key="9">
    <source>
        <dbReference type="SAM" id="Phobius"/>
    </source>
</evidence>
<evidence type="ECO:0000256" key="8">
    <source>
        <dbReference type="SAM" id="MobiDB-lite"/>
    </source>
</evidence>
<comment type="similarity">
    <text evidence="2">Belongs to the ammonia transporter channel (TC 1.A.11.2) family.</text>
</comment>
<evidence type="ECO:0000256" key="3">
    <source>
        <dbReference type="ARBA" id="ARBA00022448"/>
    </source>
</evidence>
<keyword evidence="7" id="KW-0924">Ammonia transport</keyword>
<protein>
    <recommendedName>
        <fullName evidence="11">Ammonium transporter AmtB-like domain-containing protein</fullName>
    </recommendedName>
</protein>
<dbReference type="Proteomes" id="UP000192491">
    <property type="component" value="Unassembled WGS sequence"/>
</dbReference>
<evidence type="ECO:0000256" key="10">
    <source>
        <dbReference type="SAM" id="SignalP"/>
    </source>
</evidence>
<feature type="signal peptide" evidence="10">
    <location>
        <begin position="1"/>
        <end position="31"/>
    </location>
</feature>
<keyword evidence="10" id="KW-0732">Signal</keyword>
<dbReference type="InterPro" id="IPR029020">
    <property type="entry name" value="Ammonium/urea_transptr"/>
</dbReference>
<name>A0A1Y1QY90_9GAMM</name>
<dbReference type="PANTHER" id="PTHR11730:SF6">
    <property type="entry name" value="AMMONIUM TRANSPORTER"/>
    <property type="match status" value="1"/>
</dbReference>
<dbReference type="Gene3D" id="1.10.3430.10">
    <property type="entry name" value="Ammonium transporter AmtB like domains"/>
    <property type="match status" value="1"/>
</dbReference>
<evidence type="ECO:0000256" key="1">
    <source>
        <dbReference type="ARBA" id="ARBA00004141"/>
    </source>
</evidence>
<comment type="caution">
    <text evidence="12">The sequence shown here is derived from an EMBL/GenBank/DDBJ whole genome shotgun (WGS) entry which is preliminary data.</text>
</comment>
<feature type="compositionally biased region" description="Basic and acidic residues" evidence="8">
    <location>
        <begin position="46"/>
        <end position="66"/>
    </location>
</feature>
<feature type="transmembrane region" description="Helical" evidence="9">
    <location>
        <begin position="466"/>
        <end position="483"/>
    </location>
</feature>
<feature type="chain" id="PRO_5013005424" description="Ammonium transporter AmtB-like domain-containing protein" evidence="10">
    <location>
        <begin position="32"/>
        <end position="646"/>
    </location>
</feature>
<accession>A0A1Y1QY90</accession>
<evidence type="ECO:0000256" key="2">
    <source>
        <dbReference type="ARBA" id="ARBA00005887"/>
    </source>
</evidence>
<comment type="subcellular location">
    <subcellularLocation>
        <location evidence="1">Membrane</location>
        <topology evidence="1">Multi-pass membrane protein</topology>
    </subcellularLocation>
</comment>
<dbReference type="GO" id="GO:0016020">
    <property type="term" value="C:membrane"/>
    <property type="evidence" value="ECO:0007669"/>
    <property type="project" value="UniProtKB-SubCell"/>
</dbReference>
<evidence type="ECO:0000256" key="7">
    <source>
        <dbReference type="ARBA" id="ARBA00023177"/>
    </source>
</evidence>
<keyword evidence="3" id="KW-0813">Transport</keyword>
<feature type="transmembrane region" description="Helical" evidence="9">
    <location>
        <begin position="616"/>
        <end position="637"/>
    </location>
</feature>
<evidence type="ECO:0000256" key="6">
    <source>
        <dbReference type="ARBA" id="ARBA00023136"/>
    </source>
</evidence>
<evidence type="ECO:0000259" key="11">
    <source>
        <dbReference type="Pfam" id="PF00909"/>
    </source>
</evidence>
<feature type="transmembrane region" description="Helical" evidence="9">
    <location>
        <begin position="380"/>
        <end position="397"/>
    </location>
</feature>
<dbReference type="EMBL" id="MTEJ01000005">
    <property type="protein sequence ID" value="OQX16399.1"/>
    <property type="molecule type" value="Genomic_DNA"/>
</dbReference>
<evidence type="ECO:0000313" key="13">
    <source>
        <dbReference type="Proteomes" id="UP000192491"/>
    </source>
</evidence>
<dbReference type="InterPro" id="IPR024041">
    <property type="entry name" value="NH4_transpt_AmtB-like_dom"/>
</dbReference>
<dbReference type="GO" id="GO:0097272">
    <property type="term" value="P:ammonium homeostasis"/>
    <property type="evidence" value="ECO:0007669"/>
    <property type="project" value="TreeGrafter"/>
</dbReference>
<feature type="transmembrane region" description="Helical" evidence="9">
    <location>
        <begin position="258"/>
        <end position="276"/>
    </location>
</feature>
<feature type="transmembrane region" description="Helical" evidence="9">
    <location>
        <begin position="575"/>
        <end position="596"/>
    </location>
</feature>
<dbReference type="Pfam" id="PF00909">
    <property type="entry name" value="Ammonium_transp"/>
    <property type="match status" value="1"/>
</dbReference>
<evidence type="ECO:0000256" key="5">
    <source>
        <dbReference type="ARBA" id="ARBA00022989"/>
    </source>
</evidence>